<feature type="compositionally biased region" description="Acidic residues" evidence="1">
    <location>
        <begin position="23"/>
        <end position="39"/>
    </location>
</feature>
<evidence type="ECO:0000256" key="1">
    <source>
        <dbReference type="SAM" id="MobiDB-lite"/>
    </source>
</evidence>
<gene>
    <name evidence="2" type="ORF">DFH08DRAFT_974744</name>
</gene>
<evidence type="ECO:0000313" key="2">
    <source>
        <dbReference type="EMBL" id="KAJ7309497.1"/>
    </source>
</evidence>
<name>A0AAD7EBE4_9AGAR</name>
<feature type="region of interest" description="Disordered" evidence="1">
    <location>
        <begin position="21"/>
        <end position="106"/>
    </location>
</feature>
<comment type="caution">
    <text evidence="2">The sequence shown here is derived from an EMBL/GenBank/DDBJ whole genome shotgun (WGS) entry which is preliminary data.</text>
</comment>
<feature type="compositionally biased region" description="Acidic residues" evidence="1">
    <location>
        <begin position="48"/>
        <end position="98"/>
    </location>
</feature>
<dbReference type="AlphaFoldDB" id="A0AAD7EBE4"/>
<proteinExistence type="predicted"/>
<accession>A0AAD7EBE4</accession>
<protein>
    <submittedName>
        <fullName evidence="2">Uncharacterized protein</fullName>
    </submittedName>
</protein>
<evidence type="ECO:0000313" key="3">
    <source>
        <dbReference type="Proteomes" id="UP001218218"/>
    </source>
</evidence>
<sequence>MPTRAASRMISTSIATLAAQDELGSDDEMMLDPDADMDVDCTLVDGEVGGEEEGEEDDEVDGEDNDEAEEEDDDEEQEEEAEPEDEEDQEEEDEDDEVVVVPQKRKRDKRPVSREIEYKISVYTAQQMKKSKSSRGPPITQVVNLFSNKSWSRLKSHILTKINTALNPVHVNFFDYTITFTVPRQVIDPMYLADVEHYNYLVKKALLIQKNIRKKPPFLIWG</sequence>
<keyword evidence="3" id="KW-1185">Reference proteome</keyword>
<dbReference type="EMBL" id="JARIHO010000081">
    <property type="protein sequence ID" value="KAJ7309497.1"/>
    <property type="molecule type" value="Genomic_DNA"/>
</dbReference>
<reference evidence="2" key="1">
    <citation type="submission" date="2023-03" db="EMBL/GenBank/DDBJ databases">
        <title>Massive genome expansion in bonnet fungi (Mycena s.s.) driven by repeated elements and novel gene families across ecological guilds.</title>
        <authorList>
            <consortium name="Lawrence Berkeley National Laboratory"/>
            <person name="Harder C.B."/>
            <person name="Miyauchi S."/>
            <person name="Viragh M."/>
            <person name="Kuo A."/>
            <person name="Thoen E."/>
            <person name="Andreopoulos B."/>
            <person name="Lu D."/>
            <person name="Skrede I."/>
            <person name="Drula E."/>
            <person name="Henrissat B."/>
            <person name="Morin E."/>
            <person name="Kohler A."/>
            <person name="Barry K."/>
            <person name="LaButti K."/>
            <person name="Morin E."/>
            <person name="Salamov A."/>
            <person name="Lipzen A."/>
            <person name="Mereny Z."/>
            <person name="Hegedus B."/>
            <person name="Baldrian P."/>
            <person name="Stursova M."/>
            <person name="Weitz H."/>
            <person name="Taylor A."/>
            <person name="Grigoriev I.V."/>
            <person name="Nagy L.G."/>
            <person name="Martin F."/>
            <person name="Kauserud H."/>
        </authorList>
    </citation>
    <scope>NUCLEOTIDE SEQUENCE</scope>
    <source>
        <strain evidence="2">CBHHK002</strain>
    </source>
</reference>
<organism evidence="2 3">
    <name type="scientific">Mycena albidolilacea</name>
    <dbReference type="NCBI Taxonomy" id="1033008"/>
    <lineage>
        <taxon>Eukaryota</taxon>
        <taxon>Fungi</taxon>
        <taxon>Dikarya</taxon>
        <taxon>Basidiomycota</taxon>
        <taxon>Agaricomycotina</taxon>
        <taxon>Agaricomycetes</taxon>
        <taxon>Agaricomycetidae</taxon>
        <taxon>Agaricales</taxon>
        <taxon>Marasmiineae</taxon>
        <taxon>Mycenaceae</taxon>
        <taxon>Mycena</taxon>
    </lineage>
</organism>
<dbReference type="Proteomes" id="UP001218218">
    <property type="component" value="Unassembled WGS sequence"/>
</dbReference>